<name>A0A6J7FAE9_9ZZZZ</name>
<reference evidence="2" key="1">
    <citation type="submission" date="2020-05" db="EMBL/GenBank/DDBJ databases">
        <authorList>
            <person name="Chiriac C."/>
            <person name="Salcher M."/>
            <person name="Ghai R."/>
            <person name="Kavagutti S V."/>
        </authorList>
    </citation>
    <scope>NUCLEOTIDE SEQUENCE</scope>
</reference>
<feature type="region of interest" description="Disordered" evidence="1">
    <location>
        <begin position="43"/>
        <end position="92"/>
    </location>
</feature>
<organism evidence="2">
    <name type="scientific">freshwater metagenome</name>
    <dbReference type="NCBI Taxonomy" id="449393"/>
    <lineage>
        <taxon>unclassified sequences</taxon>
        <taxon>metagenomes</taxon>
        <taxon>ecological metagenomes</taxon>
    </lineage>
</organism>
<dbReference type="EMBL" id="CAFBML010000002">
    <property type="protein sequence ID" value="CAB4893242.1"/>
    <property type="molecule type" value="Genomic_DNA"/>
</dbReference>
<sequence>MSVQIGIPERIDCSTMAVLGETPGETISKSGAKASSAACKTSALGSITHSTPKTSKMSRTSSSAASDTTSNVLPNSLRVSATEKPDLPKPKTPTFTLGQLELQLFKCWRSGAWLAINPLEVEKADSSQNRKSCNNPEPNNHRDFCPALKFKVMVQW</sequence>
<protein>
    <submittedName>
        <fullName evidence="2">Unannotated protein</fullName>
    </submittedName>
</protein>
<proteinExistence type="predicted"/>
<evidence type="ECO:0000313" key="2">
    <source>
        <dbReference type="EMBL" id="CAB4893242.1"/>
    </source>
</evidence>
<dbReference type="AlphaFoldDB" id="A0A6J7FAE9"/>
<evidence type="ECO:0000256" key="1">
    <source>
        <dbReference type="SAM" id="MobiDB-lite"/>
    </source>
</evidence>
<feature type="compositionally biased region" description="Low complexity" evidence="1">
    <location>
        <begin position="50"/>
        <end position="70"/>
    </location>
</feature>
<gene>
    <name evidence="2" type="ORF">UFOPK3592_00031</name>
</gene>
<accession>A0A6J7FAE9</accession>